<protein>
    <submittedName>
        <fullName evidence="6">5-carboxymethyl-2-hydroxymuconate isomerase</fullName>
    </submittedName>
</protein>
<dbReference type="SUPFAM" id="SSF56529">
    <property type="entry name" value="FAH"/>
    <property type="match status" value="1"/>
</dbReference>
<keyword evidence="4" id="KW-0378">Hydrolase</keyword>
<dbReference type="InterPro" id="IPR011234">
    <property type="entry name" value="Fumarylacetoacetase-like_C"/>
</dbReference>
<dbReference type="GO" id="GO:0016787">
    <property type="term" value="F:hydrolase activity"/>
    <property type="evidence" value="ECO:0007669"/>
    <property type="project" value="UniProtKB-KW"/>
</dbReference>
<evidence type="ECO:0000256" key="3">
    <source>
        <dbReference type="ARBA" id="ARBA00022723"/>
    </source>
</evidence>
<dbReference type="Proteomes" id="UP000333828">
    <property type="component" value="Unassembled WGS sequence"/>
</dbReference>
<evidence type="ECO:0000313" key="7">
    <source>
        <dbReference type="Proteomes" id="UP000333828"/>
    </source>
</evidence>
<feature type="domain" description="Fumarylacetoacetase-like C-terminal" evidence="5">
    <location>
        <begin position="76"/>
        <end position="288"/>
    </location>
</feature>
<organism evidence="6 7">
    <name type="scientific">Pandoraea iniqua</name>
    <dbReference type="NCBI Taxonomy" id="2508288"/>
    <lineage>
        <taxon>Bacteria</taxon>
        <taxon>Pseudomonadati</taxon>
        <taxon>Pseudomonadota</taxon>
        <taxon>Betaproteobacteria</taxon>
        <taxon>Burkholderiales</taxon>
        <taxon>Burkholderiaceae</taxon>
        <taxon>Pandoraea</taxon>
    </lineage>
</organism>
<name>A0A5E4STZ9_9BURK</name>
<dbReference type="AlphaFoldDB" id="A0A5E4STZ9"/>
<accession>A0A5E4STZ9</accession>
<keyword evidence="7" id="KW-1185">Reference proteome</keyword>
<gene>
    <name evidence="6" type="ORF">PIN31115_00981</name>
</gene>
<dbReference type="Gene3D" id="3.90.850.10">
    <property type="entry name" value="Fumarylacetoacetase-like, C-terminal domain"/>
    <property type="match status" value="1"/>
</dbReference>
<dbReference type="PANTHER" id="PTHR42796:SF4">
    <property type="entry name" value="FUMARYLACETOACETATE HYDROLASE DOMAIN-CONTAINING PROTEIN 2A"/>
    <property type="match status" value="1"/>
</dbReference>
<reference evidence="6 7" key="1">
    <citation type="submission" date="2019-08" db="EMBL/GenBank/DDBJ databases">
        <authorList>
            <person name="Peeters C."/>
        </authorList>
    </citation>
    <scope>NUCLEOTIDE SEQUENCE [LARGE SCALE GENOMIC DNA]</scope>
    <source>
        <strain evidence="6 7">LMG 31115</strain>
    </source>
</reference>
<evidence type="ECO:0000256" key="4">
    <source>
        <dbReference type="ARBA" id="ARBA00022801"/>
    </source>
</evidence>
<evidence type="ECO:0000259" key="5">
    <source>
        <dbReference type="Pfam" id="PF01557"/>
    </source>
</evidence>
<dbReference type="EMBL" id="CABPSI010000001">
    <property type="protein sequence ID" value="VVD78323.1"/>
    <property type="molecule type" value="Genomic_DNA"/>
</dbReference>
<sequence length="306" mass="33366">MAFATLLHKNQQRIAIRQDDAWVLLPVAMGDMVALIEGGASALAQAREYVTAAQAERVPVSDAHLLAPITRFRRDVLCTGWNYWDHFEEGKGKRDGQDVPKPTAPTFFTKGPDTVLGPYDDIAYDATVSAKWDYEAEMVVVIGKTGRSIPVERAMEHVWGYCLANDISQRDLQRRHGGQWLKGKSIDASMPLGPWLVPADEIDPARVHLECVVNGTVLQSASTAQMAFSIPELIAELSFGMTLRAGDVLLTGTPSGVGNAREPQIFLHEGDDVIVRGSGLGELRNRLVKANLRGESGVKIEAPVQA</sequence>
<dbReference type="FunFam" id="3.90.850.10:FF:000002">
    <property type="entry name" value="2-hydroxyhepta-2,4-diene-1,7-dioate isomerase"/>
    <property type="match status" value="1"/>
</dbReference>
<keyword evidence="6" id="KW-0413">Isomerase</keyword>
<comment type="similarity">
    <text evidence="2">Belongs to the FAH family.</text>
</comment>
<dbReference type="GO" id="GO:0016853">
    <property type="term" value="F:isomerase activity"/>
    <property type="evidence" value="ECO:0007669"/>
    <property type="project" value="UniProtKB-KW"/>
</dbReference>
<keyword evidence="3" id="KW-0479">Metal-binding</keyword>
<evidence type="ECO:0000313" key="6">
    <source>
        <dbReference type="EMBL" id="VVD78323.1"/>
    </source>
</evidence>
<dbReference type="InterPro" id="IPR036663">
    <property type="entry name" value="Fumarylacetoacetase_C_sf"/>
</dbReference>
<dbReference type="RefSeq" id="WP_150683084.1">
    <property type="nucleotide sequence ID" value="NZ_CABPSI010000001.1"/>
</dbReference>
<dbReference type="InterPro" id="IPR051121">
    <property type="entry name" value="FAH"/>
</dbReference>
<dbReference type="PANTHER" id="PTHR42796">
    <property type="entry name" value="FUMARYLACETOACETATE HYDROLASE DOMAIN-CONTAINING PROTEIN 2A-RELATED"/>
    <property type="match status" value="1"/>
</dbReference>
<proteinExistence type="inferred from homology"/>
<dbReference type="Pfam" id="PF01557">
    <property type="entry name" value="FAA_hydrolase"/>
    <property type="match status" value="1"/>
</dbReference>
<comment type="cofactor">
    <cofactor evidence="1">
        <name>Mg(2+)</name>
        <dbReference type="ChEBI" id="CHEBI:18420"/>
    </cofactor>
</comment>
<dbReference type="GO" id="GO:0046872">
    <property type="term" value="F:metal ion binding"/>
    <property type="evidence" value="ECO:0007669"/>
    <property type="project" value="UniProtKB-KW"/>
</dbReference>
<dbReference type="GO" id="GO:0019752">
    <property type="term" value="P:carboxylic acid metabolic process"/>
    <property type="evidence" value="ECO:0007669"/>
    <property type="project" value="UniProtKB-ARBA"/>
</dbReference>
<evidence type="ECO:0000256" key="2">
    <source>
        <dbReference type="ARBA" id="ARBA00010211"/>
    </source>
</evidence>
<evidence type="ECO:0000256" key="1">
    <source>
        <dbReference type="ARBA" id="ARBA00001946"/>
    </source>
</evidence>